<dbReference type="HOGENOM" id="CLU_031786_2_0_9"/>
<keyword evidence="10" id="KW-1185">Reference proteome</keyword>
<evidence type="ECO:0000256" key="5">
    <source>
        <dbReference type="ARBA" id="ARBA00022801"/>
    </source>
</evidence>
<dbReference type="GO" id="GO:0006508">
    <property type="term" value="P:proteolysis"/>
    <property type="evidence" value="ECO:0007669"/>
    <property type="project" value="UniProtKB-KW"/>
</dbReference>
<evidence type="ECO:0000256" key="8">
    <source>
        <dbReference type="ARBA" id="ARBA00023049"/>
    </source>
</evidence>
<dbReference type="GO" id="GO:0008270">
    <property type="term" value="F:zinc ion binding"/>
    <property type="evidence" value="ECO:0007669"/>
    <property type="project" value="InterPro"/>
</dbReference>
<keyword evidence="8" id="KW-0482">Metalloprotease</keyword>
<dbReference type="SUPFAM" id="SSF53187">
    <property type="entry name" value="Zn-dependent exopeptidases"/>
    <property type="match status" value="1"/>
</dbReference>
<dbReference type="PANTHER" id="PTHR43808">
    <property type="entry name" value="ACETYLORNITHINE DEACETYLASE"/>
    <property type="match status" value="1"/>
</dbReference>
<organism evidence="9 10">
    <name type="scientific">Brevibacillus laterosporus LMG 15441</name>
    <dbReference type="NCBI Taxonomy" id="1042163"/>
    <lineage>
        <taxon>Bacteria</taxon>
        <taxon>Bacillati</taxon>
        <taxon>Bacillota</taxon>
        <taxon>Bacilli</taxon>
        <taxon>Bacillales</taxon>
        <taxon>Paenibacillaceae</taxon>
        <taxon>Brevibacillus</taxon>
    </lineage>
</organism>
<evidence type="ECO:0000313" key="9">
    <source>
        <dbReference type="EMBL" id="AIG28268.1"/>
    </source>
</evidence>
<dbReference type="KEGG" id="blr:BRLA_c039850"/>
<dbReference type="RefSeq" id="WP_003334748.1">
    <property type="nucleotide sequence ID" value="NZ_CP007806.1"/>
</dbReference>
<dbReference type="NCBIfam" id="TIGR01887">
    <property type="entry name" value="dipeptidaselike"/>
    <property type="match status" value="1"/>
</dbReference>
<dbReference type="PANTHER" id="PTHR43808:SF31">
    <property type="entry name" value="N-ACETYL-L-CITRULLINE DEACETYLASE"/>
    <property type="match status" value="1"/>
</dbReference>
<name>A0A075RAM7_BRELA</name>
<dbReference type="GO" id="GO:0008777">
    <property type="term" value="F:acetylornithine deacetylase activity"/>
    <property type="evidence" value="ECO:0007669"/>
    <property type="project" value="TreeGrafter"/>
</dbReference>
<dbReference type="PROSITE" id="PS00758">
    <property type="entry name" value="ARGE_DAPE_CPG2_1"/>
    <property type="match status" value="1"/>
</dbReference>
<dbReference type="Gene3D" id="3.30.70.360">
    <property type="match status" value="2"/>
</dbReference>
<reference evidence="9 10" key="1">
    <citation type="journal article" date="2011" name="J. Bacteriol.">
        <title>Genome sequence of Brevibacillus laterosporus LMG 15441, a pathogen of invertebrates.</title>
        <authorList>
            <person name="Djukic M."/>
            <person name="Poehlein A."/>
            <person name="Thurmer A."/>
            <person name="Daniel R."/>
        </authorList>
    </citation>
    <scope>NUCLEOTIDE SEQUENCE [LARGE SCALE GENOMIC DNA]</scope>
    <source>
        <strain evidence="9 10">LMG 15441</strain>
    </source>
</reference>
<accession>A0A075RAM7</accession>
<dbReference type="Pfam" id="PF01546">
    <property type="entry name" value="Peptidase_M20"/>
    <property type="match status" value="1"/>
</dbReference>
<evidence type="ECO:0000256" key="7">
    <source>
        <dbReference type="ARBA" id="ARBA00022997"/>
    </source>
</evidence>
<protein>
    <submittedName>
        <fullName evidence="9">Putative dipeptidase</fullName>
        <ecNumber evidence="9">3.4.13.-</ecNumber>
    </submittedName>
</protein>
<keyword evidence="7 9" id="KW-0224">Dipeptidase</keyword>
<proteinExistence type="inferred from homology"/>
<dbReference type="EMBL" id="CP007806">
    <property type="protein sequence ID" value="AIG28268.1"/>
    <property type="molecule type" value="Genomic_DNA"/>
</dbReference>
<evidence type="ECO:0000256" key="1">
    <source>
        <dbReference type="ARBA" id="ARBA00001947"/>
    </source>
</evidence>
<sequence length="483" mass="53370">MNTINWQQEVEKRQDELIAATQRFLQIDSVLDPDTAGEGAPFGKGVQAALQFALQTCEDAGMTIKNIDGYAGHAEFGQGEECIGVLSHVDVVPPGDGWTIPPFAAEIIEGKIIARGALDDKGPAMAAIFAAKIIKELELPLQKRVRLIFGTDEESGWDCVKRYFESEEMPTMGFTPDADFPLIYAEKGLTHLVLRQTNESFAQLTNLAQMTSSQEGTAKLLSFHAGMRVNMVPETAEAELACSPEQAAAWTEAYQLYLEKEQCRGHFTQTEKGIAFHLQGVSVHGMDPAKGVNAGAYLAHFLQKCDLDVRGRAFVDFIASYLFQQHDGEAFGIKAEDQEMGALTLNPGIFHYIADEDVRFDLNIRYPHSILFEQWKPRLEQVAAGHGYLLEIITHKKPHRVDPAHPLVTTLQRVYTEQTGEKAELLAIGGGTYGRALDVGVAFGPLFPGRQDTAHQRDEYLLVEDLLKSTAIYAQAIFELAKD</sequence>
<keyword evidence="4" id="KW-0479">Metal-binding</keyword>
<comment type="cofactor">
    <cofactor evidence="1">
        <name>Zn(2+)</name>
        <dbReference type="ChEBI" id="CHEBI:29105"/>
    </cofactor>
</comment>
<dbReference type="InterPro" id="IPR036264">
    <property type="entry name" value="Bact_exopeptidase_dim_dom"/>
</dbReference>
<dbReference type="Proteomes" id="UP000005850">
    <property type="component" value="Chromosome"/>
</dbReference>
<dbReference type="EC" id="3.4.13.-" evidence="9"/>
<dbReference type="InterPro" id="IPR010964">
    <property type="entry name" value="M20A_pepV-rel"/>
</dbReference>
<dbReference type="GO" id="GO:0006526">
    <property type="term" value="P:L-arginine biosynthetic process"/>
    <property type="evidence" value="ECO:0007669"/>
    <property type="project" value="TreeGrafter"/>
</dbReference>
<evidence type="ECO:0000256" key="3">
    <source>
        <dbReference type="ARBA" id="ARBA00022670"/>
    </source>
</evidence>
<keyword evidence="5 9" id="KW-0378">Hydrolase</keyword>
<dbReference type="InterPro" id="IPR002933">
    <property type="entry name" value="Peptidase_M20"/>
</dbReference>
<dbReference type="SUPFAM" id="SSF55031">
    <property type="entry name" value="Bacterial exopeptidase dimerisation domain"/>
    <property type="match status" value="1"/>
</dbReference>
<dbReference type="CDD" id="cd03888">
    <property type="entry name" value="M20_PepV"/>
    <property type="match status" value="1"/>
</dbReference>
<evidence type="ECO:0000256" key="2">
    <source>
        <dbReference type="ARBA" id="ARBA00006247"/>
    </source>
</evidence>
<dbReference type="AlphaFoldDB" id="A0A075RAM7"/>
<evidence type="ECO:0000256" key="6">
    <source>
        <dbReference type="ARBA" id="ARBA00022833"/>
    </source>
</evidence>
<keyword evidence="6" id="KW-0862">Zinc</keyword>
<dbReference type="GO" id="GO:0008237">
    <property type="term" value="F:metallopeptidase activity"/>
    <property type="evidence" value="ECO:0007669"/>
    <property type="project" value="UniProtKB-KW"/>
</dbReference>
<evidence type="ECO:0000256" key="4">
    <source>
        <dbReference type="ARBA" id="ARBA00022723"/>
    </source>
</evidence>
<dbReference type="NCBIfam" id="NF005591">
    <property type="entry name" value="PRK07318.1"/>
    <property type="match status" value="1"/>
</dbReference>
<dbReference type="Gene3D" id="3.40.630.10">
    <property type="entry name" value="Zn peptidases"/>
    <property type="match status" value="1"/>
</dbReference>
<dbReference type="InterPro" id="IPR050072">
    <property type="entry name" value="Peptidase_M20A"/>
</dbReference>
<dbReference type="eggNOG" id="COG0624">
    <property type="taxonomic scope" value="Bacteria"/>
</dbReference>
<keyword evidence="3" id="KW-0645">Protease</keyword>
<gene>
    <name evidence="9" type="ORF">BRLA_c039850</name>
</gene>
<dbReference type="InterPro" id="IPR001261">
    <property type="entry name" value="ArgE/DapE_CS"/>
</dbReference>
<evidence type="ECO:0000313" key="10">
    <source>
        <dbReference type="Proteomes" id="UP000005850"/>
    </source>
</evidence>
<dbReference type="STRING" id="1042163.BRLA_c039850"/>
<comment type="similarity">
    <text evidence="2">Belongs to the peptidase M20A family.</text>
</comment>
<dbReference type="GO" id="GO:0016805">
    <property type="term" value="F:dipeptidase activity"/>
    <property type="evidence" value="ECO:0007669"/>
    <property type="project" value="UniProtKB-KW"/>
</dbReference>